<protein>
    <submittedName>
        <fullName evidence="2">Uncharacterized protein DUF3291</fullName>
    </submittedName>
</protein>
<dbReference type="InterPro" id="IPR011008">
    <property type="entry name" value="Dimeric_a/b-barrel"/>
</dbReference>
<dbReference type="OrthoDB" id="2376237at2"/>
<dbReference type="RefSeq" id="WP_116176170.1">
    <property type="nucleotide sequence ID" value="NZ_CP144375.1"/>
</dbReference>
<reference evidence="2 3" key="1">
    <citation type="submission" date="2018-08" db="EMBL/GenBank/DDBJ databases">
        <title>Genomic Encyclopedia of Archaeal and Bacterial Type Strains, Phase II (KMG-II): from individual species to whole genera.</title>
        <authorList>
            <person name="Goeker M."/>
        </authorList>
    </citation>
    <scope>NUCLEOTIDE SEQUENCE [LARGE SCALE GENOMIC DNA]</scope>
    <source>
        <strain evidence="2 3">DSM 45791</strain>
    </source>
</reference>
<sequence>MTGHQLAQLNVGTLKFPLDDPRTHGFTSMLDTLNEVADRAPGFVWRLIDDGGSDATAIRTSLGDDVLVNMSVWESRDALWDYVYRSGHLDVLRRRAEWFELPKAAFQVMWWIPAGHIPTVEEAVERLELLRAQGPSPRAFGFRDTYTPEDVSAAADTVRT</sequence>
<dbReference type="Pfam" id="PF11695">
    <property type="entry name" value="DUF3291"/>
    <property type="match status" value="1"/>
</dbReference>
<evidence type="ECO:0000313" key="2">
    <source>
        <dbReference type="EMBL" id="REH46007.1"/>
    </source>
</evidence>
<dbReference type="AlphaFoldDB" id="A0A3E0HHU0"/>
<feature type="domain" description="DUF3291" evidence="1">
    <location>
        <begin position="6"/>
        <end position="144"/>
    </location>
</feature>
<keyword evidence="3" id="KW-1185">Reference proteome</keyword>
<dbReference type="EMBL" id="QUNO01000007">
    <property type="protein sequence ID" value="REH46007.1"/>
    <property type="molecule type" value="Genomic_DNA"/>
</dbReference>
<dbReference type="Proteomes" id="UP000256269">
    <property type="component" value="Unassembled WGS sequence"/>
</dbReference>
<organism evidence="2 3">
    <name type="scientific">Kutzneria buriramensis</name>
    <dbReference type="NCBI Taxonomy" id="1045776"/>
    <lineage>
        <taxon>Bacteria</taxon>
        <taxon>Bacillati</taxon>
        <taxon>Actinomycetota</taxon>
        <taxon>Actinomycetes</taxon>
        <taxon>Pseudonocardiales</taxon>
        <taxon>Pseudonocardiaceae</taxon>
        <taxon>Kutzneria</taxon>
    </lineage>
</organism>
<comment type="caution">
    <text evidence="2">The sequence shown here is derived from an EMBL/GenBank/DDBJ whole genome shotgun (WGS) entry which is preliminary data.</text>
</comment>
<evidence type="ECO:0000313" key="3">
    <source>
        <dbReference type="Proteomes" id="UP000256269"/>
    </source>
</evidence>
<dbReference type="SUPFAM" id="SSF54909">
    <property type="entry name" value="Dimeric alpha+beta barrel"/>
    <property type="match status" value="1"/>
</dbReference>
<evidence type="ECO:0000259" key="1">
    <source>
        <dbReference type="Pfam" id="PF11695"/>
    </source>
</evidence>
<dbReference type="InterPro" id="IPR021708">
    <property type="entry name" value="DUF3291"/>
</dbReference>
<proteinExistence type="predicted"/>
<name>A0A3E0HHU0_9PSEU</name>
<gene>
    <name evidence="2" type="ORF">BCF44_107139</name>
</gene>
<accession>A0A3E0HHU0</accession>